<evidence type="ECO:0000256" key="8">
    <source>
        <dbReference type="ARBA" id="ARBA00022832"/>
    </source>
</evidence>
<comment type="subcellular location">
    <subcellularLocation>
        <location evidence="3">Peroxisome</location>
    </subcellularLocation>
</comment>
<dbReference type="GO" id="GO:0033540">
    <property type="term" value="P:fatty acid beta-oxidation using acyl-CoA oxidase"/>
    <property type="evidence" value="ECO:0007669"/>
    <property type="project" value="TreeGrafter"/>
</dbReference>
<organism evidence="18 19">
    <name type="scientific">Dendrothele bispora (strain CBS 962.96)</name>
    <dbReference type="NCBI Taxonomy" id="1314807"/>
    <lineage>
        <taxon>Eukaryota</taxon>
        <taxon>Fungi</taxon>
        <taxon>Dikarya</taxon>
        <taxon>Basidiomycota</taxon>
        <taxon>Agaricomycotina</taxon>
        <taxon>Agaricomycetes</taxon>
        <taxon>Agaricomycetidae</taxon>
        <taxon>Agaricales</taxon>
        <taxon>Agaricales incertae sedis</taxon>
        <taxon>Dendrothele</taxon>
    </lineage>
</organism>
<protein>
    <recommendedName>
        <fullName evidence="12">Acyl-coenzyme A oxidase</fullName>
    </recommendedName>
</protein>
<dbReference type="AlphaFoldDB" id="A0A4S8MQB3"/>
<evidence type="ECO:0000259" key="15">
    <source>
        <dbReference type="Pfam" id="PF01756"/>
    </source>
</evidence>
<dbReference type="SUPFAM" id="SSF47203">
    <property type="entry name" value="Acyl-CoA dehydrogenase C-terminal domain-like"/>
    <property type="match status" value="2"/>
</dbReference>
<dbReference type="GO" id="GO:0071949">
    <property type="term" value="F:FAD binding"/>
    <property type="evidence" value="ECO:0007669"/>
    <property type="project" value="InterPro"/>
</dbReference>
<dbReference type="SUPFAM" id="SSF56645">
    <property type="entry name" value="Acyl-CoA dehydrogenase NM domain-like"/>
    <property type="match status" value="1"/>
</dbReference>
<keyword evidence="8" id="KW-0276">Fatty acid metabolism</keyword>
<dbReference type="OrthoDB" id="538336at2759"/>
<dbReference type="InterPro" id="IPR009100">
    <property type="entry name" value="AcylCoA_DH/oxidase_NM_dom_sf"/>
</dbReference>
<comment type="pathway">
    <text evidence="4">Lipid metabolism; peroxisomal fatty acid beta-oxidation.</text>
</comment>
<evidence type="ECO:0000259" key="17">
    <source>
        <dbReference type="Pfam" id="PF22924"/>
    </source>
</evidence>
<feature type="binding site" evidence="14">
    <location>
        <position position="151"/>
    </location>
    <ligand>
        <name>FAD</name>
        <dbReference type="ChEBI" id="CHEBI:57692"/>
    </ligand>
</feature>
<reference evidence="18 19" key="1">
    <citation type="journal article" date="2019" name="Nat. Ecol. Evol.">
        <title>Megaphylogeny resolves global patterns of mushroom evolution.</title>
        <authorList>
            <person name="Varga T."/>
            <person name="Krizsan K."/>
            <person name="Foldi C."/>
            <person name="Dima B."/>
            <person name="Sanchez-Garcia M."/>
            <person name="Sanchez-Ramirez S."/>
            <person name="Szollosi G.J."/>
            <person name="Szarkandi J.G."/>
            <person name="Papp V."/>
            <person name="Albert L."/>
            <person name="Andreopoulos W."/>
            <person name="Angelini C."/>
            <person name="Antonin V."/>
            <person name="Barry K.W."/>
            <person name="Bougher N.L."/>
            <person name="Buchanan P."/>
            <person name="Buyck B."/>
            <person name="Bense V."/>
            <person name="Catcheside P."/>
            <person name="Chovatia M."/>
            <person name="Cooper J."/>
            <person name="Damon W."/>
            <person name="Desjardin D."/>
            <person name="Finy P."/>
            <person name="Geml J."/>
            <person name="Haridas S."/>
            <person name="Hughes K."/>
            <person name="Justo A."/>
            <person name="Karasinski D."/>
            <person name="Kautmanova I."/>
            <person name="Kiss B."/>
            <person name="Kocsube S."/>
            <person name="Kotiranta H."/>
            <person name="LaButti K.M."/>
            <person name="Lechner B.E."/>
            <person name="Liimatainen K."/>
            <person name="Lipzen A."/>
            <person name="Lukacs Z."/>
            <person name="Mihaltcheva S."/>
            <person name="Morgado L.N."/>
            <person name="Niskanen T."/>
            <person name="Noordeloos M.E."/>
            <person name="Ohm R.A."/>
            <person name="Ortiz-Santana B."/>
            <person name="Ovrebo C."/>
            <person name="Racz N."/>
            <person name="Riley R."/>
            <person name="Savchenko A."/>
            <person name="Shiryaev A."/>
            <person name="Soop K."/>
            <person name="Spirin V."/>
            <person name="Szebenyi C."/>
            <person name="Tomsovsky M."/>
            <person name="Tulloss R.E."/>
            <person name="Uehling J."/>
            <person name="Grigoriev I.V."/>
            <person name="Vagvolgyi C."/>
            <person name="Papp T."/>
            <person name="Martin F.M."/>
            <person name="Miettinen O."/>
            <person name="Hibbett D.S."/>
            <person name="Nagy L.G."/>
        </authorList>
    </citation>
    <scope>NUCLEOTIDE SEQUENCE [LARGE SCALE GENOMIC DNA]</scope>
    <source>
        <strain evidence="18 19">CBS 962.96</strain>
    </source>
</reference>
<evidence type="ECO:0000256" key="10">
    <source>
        <dbReference type="ARBA" id="ARBA00023098"/>
    </source>
</evidence>
<comment type="cofactor">
    <cofactor evidence="2">
        <name>FAD</name>
        <dbReference type="ChEBI" id="CHEBI:57692"/>
    </cofactor>
</comment>
<evidence type="ECO:0000256" key="2">
    <source>
        <dbReference type="ARBA" id="ARBA00001974"/>
    </source>
</evidence>
<evidence type="ECO:0000256" key="7">
    <source>
        <dbReference type="ARBA" id="ARBA00022827"/>
    </source>
</evidence>
<dbReference type="GO" id="GO:0055088">
    <property type="term" value="P:lipid homeostasis"/>
    <property type="evidence" value="ECO:0007669"/>
    <property type="project" value="TreeGrafter"/>
</dbReference>
<evidence type="ECO:0000256" key="5">
    <source>
        <dbReference type="ARBA" id="ARBA00006288"/>
    </source>
</evidence>
<dbReference type="InterPro" id="IPR002655">
    <property type="entry name" value="Acyl-CoA_oxidase_C"/>
</dbReference>
<evidence type="ECO:0000256" key="9">
    <source>
        <dbReference type="ARBA" id="ARBA00023002"/>
    </source>
</evidence>
<evidence type="ECO:0000256" key="14">
    <source>
        <dbReference type="PIRSR" id="PIRSR000168-2"/>
    </source>
</evidence>
<dbReference type="FunFam" id="2.40.110.10:FF:000003">
    <property type="entry name" value="Acyl-coenzyme A oxidase"/>
    <property type="match status" value="1"/>
</dbReference>
<comment type="catalytic activity">
    <reaction evidence="1">
        <text>a 2,3-saturated acyl-CoA + O2 = a (2E)-enoyl-CoA + H2O2</text>
        <dbReference type="Rhea" id="RHEA:38959"/>
        <dbReference type="ChEBI" id="CHEBI:15379"/>
        <dbReference type="ChEBI" id="CHEBI:16240"/>
        <dbReference type="ChEBI" id="CHEBI:58856"/>
        <dbReference type="ChEBI" id="CHEBI:65111"/>
        <dbReference type="EC" id="1.3.3.6"/>
    </reaction>
</comment>
<comment type="similarity">
    <text evidence="5 12">Belongs to the acyl-CoA oxidase family.</text>
</comment>
<keyword evidence="11" id="KW-0576">Peroxisome</keyword>
<dbReference type="GO" id="GO:0005777">
    <property type="term" value="C:peroxisome"/>
    <property type="evidence" value="ECO:0007669"/>
    <property type="project" value="UniProtKB-SubCell"/>
</dbReference>
<dbReference type="InterPro" id="IPR046373">
    <property type="entry name" value="Acyl-CoA_Oxase/DH_mid-dom_sf"/>
</dbReference>
<keyword evidence="19" id="KW-1185">Reference proteome</keyword>
<dbReference type="GO" id="GO:0005504">
    <property type="term" value="F:fatty acid binding"/>
    <property type="evidence" value="ECO:0007669"/>
    <property type="project" value="TreeGrafter"/>
</dbReference>
<evidence type="ECO:0000256" key="3">
    <source>
        <dbReference type="ARBA" id="ARBA00004275"/>
    </source>
</evidence>
<keyword evidence="9" id="KW-0560">Oxidoreductase</keyword>
<dbReference type="InterPro" id="IPR029320">
    <property type="entry name" value="Acyl-CoA_ox_N"/>
</dbReference>
<keyword evidence="10" id="KW-0443">Lipid metabolism</keyword>
<dbReference type="InterPro" id="IPR036250">
    <property type="entry name" value="AcylCo_DH-like_C"/>
</dbReference>
<dbReference type="InterPro" id="IPR012258">
    <property type="entry name" value="Acyl-CoA_oxidase"/>
</dbReference>
<dbReference type="FunFam" id="1.20.140.10:FF:000015">
    <property type="entry name" value="Acyl-coenzyme A oxidase"/>
    <property type="match status" value="1"/>
</dbReference>
<keyword evidence="6 12" id="KW-0285">Flavoprotein</keyword>
<dbReference type="Pfam" id="PF01756">
    <property type="entry name" value="ACOX"/>
    <property type="match status" value="1"/>
</dbReference>
<dbReference type="Pfam" id="PF22924">
    <property type="entry name" value="ACOX_C_alpha1"/>
    <property type="match status" value="1"/>
</dbReference>
<dbReference type="InterPro" id="IPR055060">
    <property type="entry name" value="ACOX_C_alpha1"/>
</dbReference>
<proteinExistence type="inferred from homology"/>
<dbReference type="PANTHER" id="PTHR10909">
    <property type="entry name" value="ELECTRON TRANSPORT OXIDOREDUCTASE"/>
    <property type="match status" value="1"/>
</dbReference>
<evidence type="ECO:0000259" key="16">
    <source>
        <dbReference type="Pfam" id="PF14749"/>
    </source>
</evidence>
<evidence type="ECO:0000256" key="4">
    <source>
        <dbReference type="ARBA" id="ARBA00004846"/>
    </source>
</evidence>
<dbReference type="Gene3D" id="1.10.540.10">
    <property type="entry name" value="Acyl-CoA dehydrogenase/oxidase, N-terminal domain"/>
    <property type="match status" value="1"/>
</dbReference>
<evidence type="ECO:0000256" key="11">
    <source>
        <dbReference type="ARBA" id="ARBA00023140"/>
    </source>
</evidence>
<evidence type="ECO:0000256" key="6">
    <source>
        <dbReference type="ARBA" id="ARBA00022630"/>
    </source>
</evidence>
<evidence type="ECO:0000256" key="13">
    <source>
        <dbReference type="PIRSR" id="PIRSR000168-1"/>
    </source>
</evidence>
<sequence length="703" mass="77237">MASSLSLANHDASLQNKIDMSNARKRTTVDVAVMRDFVYNGHNEWLRKEKIIEVLSKDPVFSKEGRDFMTRTEKYNRGLRMINRVSELENSLGWTKEESRLAMHSLDEALPISLHLTAFEPVFLAQASPSLLSTYAPLAAKLGIFGCYLQTELGHGSNVSALETTATYIPETREFEIHSPTLTSSKWWIGALGKTATHGVVQAKLLLPDKKSNLKDMGPHLFFMQLRSLETHKLMPGIIAGDIGPKAFAGFAATDNGFARFDHVRISKENMLSKFAQVSDKGEYIKPPHAKISYGGMLYIRSGMVTSAGWLIARAATISIRYATVRRQGNKGPDGLEFQVITYPSLYSRLMPILARAYVYIEMGRALSRSFNSMSARLATGDTSLLAELHATTSGLKVLCTTASVADAESARRSMGGHGYSVFSGIGRAYADLVPSVTFEGENFVLDQQAARAALKAYRTIFASGKAVTSFDPASLPPSTSYLRLLITSDSQPPLLTSASWLDAETLIVLLEWRAAALVRDFTTSAASEKTDMWNVDPTIYQRVSKAATEAFVAGQVREMFKTVDANNGLGAKEKQVLKKLYLLFLLTTIETSLSDFLAFGLLRMPDFISSGVTDPTRSLRRAISALCKEILPEAIGLTDALGLSDWELDSALAPYDGAAYQALWDRAQTEPLNQEEIPNAYEESIKPMLQRGQKLAKVGAKL</sequence>
<feature type="domain" description="Acyl-CoA oxidase C-terminal" evidence="15">
    <location>
        <begin position="504"/>
        <end position="691"/>
    </location>
</feature>
<name>A0A4S8MQB3_DENBC</name>
<accession>A0A4S8MQB3</accession>
<gene>
    <name evidence="18" type="ORF">K435DRAFT_835343</name>
</gene>
<keyword evidence="7 12" id="KW-0274">FAD</keyword>
<dbReference type="Gene3D" id="2.40.110.10">
    <property type="entry name" value="Butyryl-CoA Dehydrogenase, subunit A, domain 2"/>
    <property type="match status" value="1"/>
</dbReference>
<dbReference type="Gene3D" id="1.20.140.10">
    <property type="entry name" value="Butyryl-CoA Dehydrogenase, subunit A, domain 3"/>
    <property type="match status" value="2"/>
</dbReference>
<evidence type="ECO:0000313" key="18">
    <source>
        <dbReference type="EMBL" id="THV04494.1"/>
    </source>
</evidence>
<feature type="active site" description="Proton acceptor" evidence="13">
    <location>
        <position position="440"/>
    </location>
</feature>
<feature type="binding site" evidence="14">
    <location>
        <position position="190"/>
    </location>
    <ligand>
        <name>FAD</name>
        <dbReference type="ChEBI" id="CHEBI:57692"/>
    </ligand>
</feature>
<dbReference type="PIRSF" id="PIRSF000168">
    <property type="entry name" value="Acyl-CoA_oxidase"/>
    <property type="match status" value="1"/>
</dbReference>
<evidence type="ECO:0000313" key="19">
    <source>
        <dbReference type="Proteomes" id="UP000297245"/>
    </source>
</evidence>
<feature type="domain" description="Acyl-CoA oxidase C-alpha1" evidence="17">
    <location>
        <begin position="294"/>
        <end position="454"/>
    </location>
</feature>
<dbReference type="PANTHER" id="PTHR10909:SF250">
    <property type="entry name" value="PEROXISOMAL ACYL-COENZYME A OXIDASE 1"/>
    <property type="match status" value="1"/>
</dbReference>
<dbReference type="GO" id="GO:0003997">
    <property type="term" value="F:acyl-CoA oxidase activity"/>
    <property type="evidence" value="ECO:0007669"/>
    <property type="project" value="UniProtKB-EC"/>
</dbReference>
<feature type="domain" description="Acyl-coenzyme A oxidase N-terminal" evidence="16">
    <location>
        <begin position="31"/>
        <end position="144"/>
    </location>
</feature>
<dbReference type="EMBL" id="ML179055">
    <property type="protein sequence ID" value="THV04494.1"/>
    <property type="molecule type" value="Genomic_DNA"/>
</dbReference>
<evidence type="ECO:0000256" key="1">
    <source>
        <dbReference type="ARBA" id="ARBA00001201"/>
    </source>
</evidence>
<dbReference type="Pfam" id="PF14749">
    <property type="entry name" value="Acyl-CoA_ox_N"/>
    <property type="match status" value="1"/>
</dbReference>
<evidence type="ECO:0000256" key="12">
    <source>
        <dbReference type="PIRNR" id="PIRNR000168"/>
    </source>
</evidence>
<dbReference type="Proteomes" id="UP000297245">
    <property type="component" value="Unassembled WGS sequence"/>
</dbReference>
<dbReference type="InterPro" id="IPR037069">
    <property type="entry name" value="AcylCoA_DH/ox_N_sf"/>
</dbReference>